<dbReference type="EMBL" id="PZQS01000014">
    <property type="protein sequence ID" value="PVD18365.1"/>
    <property type="molecule type" value="Genomic_DNA"/>
</dbReference>
<protein>
    <recommendedName>
        <fullName evidence="3">Serine-threonine/tyrosine-protein kinase catalytic domain-containing protein</fullName>
    </recommendedName>
</protein>
<dbReference type="STRING" id="400727.A0A2T7NB20"/>
<sequence length="80" mass="9173">MVAAFGRRTQRDPYEGLPPHAVVFQVVAQELRPRRPSNDGDDPFEVIFRDLYTQCWAAASEDRPSSQDVLHVVGLWMDQM</sequence>
<keyword evidence="2" id="KW-1185">Reference proteome</keyword>
<comment type="caution">
    <text evidence="1">The sequence shown here is derived from an EMBL/GenBank/DDBJ whole genome shotgun (WGS) entry which is preliminary data.</text>
</comment>
<evidence type="ECO:0000313" key="2">
    <source>
        <dbReference type="Proteomes" id="UP000245119"/>
    </source>
</evidence>
<reference evidence="1 2" key="1">
    <citation type="submission" date="2018-04" db="EMBL/GenBank/DDBJ databases">
        <title>The genome of golden apple snail Pomacea canaliculata provides insight into stress tolerance and invasive adaptation.</title>
        <authorList>
            <person name="Liu C."/>
            <person name="Liu B."/>
            <person name="Ren Y."/>
            <person name="Zhang Y."/>
            <person name="Wang H."/>
            <person name="Li S."/>
            <person name="Jiang F."/>
            <person name="Yin L."/>
            <person name="Zhang G."/>
            <person name="Qian W."/>
            <person name="Fan W."/>
        </authorList>
    </citation>
    <scope>NUCLEOTIDE SEQUENCE [LARGE SCALE GENOMIC DNA]</scope>
    <source>
        <strain evidence="1">SZHN2017</strain>
        <tissue evidence="1">Muscle</tissue>
    </source>
</reference>
<accession>A0A2T7NB20</accession>
<dbReference type="Proteomes" id="UP000245119">
    <property type="component" value="Linkage Group LG14"/>
</dbReference>
<dbReference type="OrthoDB" id="4062651at2759"/>
<gene>
    <name evidence="1" type="ORF">C0Q70_20914</name>
</gene>
<organism evidence="1 2">
    <name type="scientific">Pomacea canaliculata</name>
    <name type="common">Golden apple snail</name>
    <dbReference type="NCBI Taxonomy" id="400727"/>
    <lineage>
        <taxon>Eukaryota</taxon>
        <taxon>Metazoa</taxon>
        <taxon>Spiralia</taxon>
        <taxon>Lophotrochozoa</taxon>
        <taxon>Mollusca</taxon>
        <taxon>Gastropoda</taxon>
        <taxon>Caenogastropoda</taxon>
        <taxon>Architaenioglossa</taxon>
        <taxon>Ampullarioidea</taxon>
        <taxon>Ampullariidae</taxon>
        <taxon>Pomacea</taxon>
    </lineage>
</organism>
<name>A0A2T7NB20_POMCA</name>
<evidence type="ECO:0008006" key="3">
    <source>
        <dbReference type="Google" id="ProtNLM"/>
    </source>
</evidence>
<evidence type="ECO:0000313" key="1">
    <source>
        <dbReference type="EMBL" id="PVD18365.1"/>
    </source>
</evidence>
<dbReference type="AlphaFoldDB" id="A0A2T7NB20"/>
<proteinExistence type="predicted"/>
<dbReference type="Gene3D" id="1.10.510.10">
    <property type="entry name" value="Transferase(Phosphotransferase) domain 1"/>
    <property type="match status" value="1"/>
</dbReference>